<keyword evidence="1" id="KW-0472">Membrane</keyword>
<dbReference type="OrthoDB" id="9807941at2"/>
<protein>
    <recommendedName>
        <fullName evidence="4">NADH-quinone oxidoreductase subunit E</fullName>
    </recommendedName>
</protein>
<comment type="caution">
    <text evidence="2">The sequence shown here is derived from an EMBL/GenBank/DDBJ whole genome shotgun (WGS) entry which is preliminary data.</text>
</comment>
<keyword evidence="1" id="KW-1133">Transmembrane helix</keyword>
<dbReference type="EMBL" id="PDKB01000011">
    <property type="protein sequence ID" value="RBQ28772.1"/>
    <property type="molecule type" value="Genomic_DNA"/>
</dbReference>
<gene>
    <name evidence="2" type="ORF">CRU91_07185</name>
</gene>
<name>A0A366MTQ1_9BACT</name>
<dbReference type="AlphaFoldDB" id="A0A366MTQ1"/>
<evidence type="ECO:0000313" key="2">
    <source>
        <dbReference type="EMBL" id="RBQ28772.1"/>
    </source>
</evidence>
<dbReference type="RefSeq" id="WP_113894548.1">
    <property type="nucleotide sequence ID" value="NZ_JANJGA010000011.1"/>
</dbReference>
<keyword evidence="3" id="KW-1185">Reference proteome</keyword>
<accession>A0A366MTQ1</accession>
<evidence type="ECO:0000313" key="3">
    <source>
        <dbReference type="Proteomes" id="UP000252669"/>
    </source>
</evidence>
<sequence length="162" mass="18738">MLGEIAQYIVVNLFIAFVLGILVGYLIGRRKEKFSKINASNTGSCCTGEKRFRMNPIFNKSASLDYKPMVLSSSSLKDNLKKIKGIDEDLETALYELGIYQFNQISNWTKKNSEWIENFLNLPNYVRNHQWIEQAKILRTGKETNYSQSLLDEENTIKEEQN</sequence>
<dbReference type="Proteomes" id="UP000252669">
    <property type="component" value="Unassembled WGS sequence"/>
</dbReference>
<feature type="transmembrane region" description="Helical" evidence="1">
    <location>
        <begin position="6"/>
        <end position="27"/>
    </location>
</feature>
<reference evidence="2 3" key="1">
    <citation type="submission" date="2017-10" db="EMBL/GenBank/DDBJ databases">
        <title>Genomics of the genus Arcobacter.</title>
        <authorList>
            <person name="Perez-Cataluna A."/>
            <person name="Figueras M.J."/>
        </authorList>
    </citation>
    <scope>NUCLEOTIDE SEQUENCE [LARGE SCALE GENOMIC DNA]</scope>
    <source>
        <strain evidence="2 3">CECT 9230</strain>
    </source>
</reference>
<organism evidence="2 3">
    <name type="scientific">Aliarcobacter vitoriensis</name>
    <dbReference type="NCBI Taxonomy" id="2011099"/>
    <lineage>
        <taxon>Bacteria</taxon>
        <taxon>Pseudomonadati</taxon>
        <taxon>Campylobacterota</taxon>
        <taxon>Epsilonproteobacteria</taxon>
        <taxon>Campylobacterales</taxon>
        <taxon>Arcobacteraceae</taxon>
        <taxon>Aliarcobacter</taxon>
    </lineage>
</organism>
<keyword evidence="1" id="KW-0812">Transmembrane</keyword>
<evidence type="ECO:0008006" key="4">
    <source>
        <dbReference type="Google" id="ProtNLM"/>
    </source>
</evidence>
<proteinExistence type="predicted"/>
<evidence type="ECO:0000256" key="1">
    <source>
        <dbReference type="SAM" id="Phobius"/>
    </source>
</evidence>